<feature type="compositionally biased region" description="Basic and acidic residues" evidence="1">
    <location>
        <begin position="11"/>
        <end position="21"/>
    </location>
</feature>
<dbReference type="EMBL" id="LK056650">
    <property type="protein sequence ID" value="CDS82006.1"/>
    <property type="molecule type" value="Genomic_DNA"/>
</dbReference>
<organism evidence="2">
    <name type="scientific">Sporisorium scitamineum</name>
    <dbReference type="NCBI Taxonomy" id="49012"/>
    <lineage>
        <taxon>Eukaryota</taxon>
        <taxon>Fungi</taxon>
        <taxon>Dikarya</taxon>
        <taxon>Basidiomycota</taxon>
        <taxon>Ustilaginomycotina</taxon>
        <taxon>Ustilaginomycetes</taxon>
        <taxon>Ustilaginales</taxon>
        <taxon>Ustilaginaceae</taxon>
        <taxon>Sporisorium</taxon>
    </lineage>
</organism>
<dbReference type="AlphaFoldDB" id="A0A127Z5Q8"/>
<sequence length="1026" mass="112499">MLTARQQKQKARQENAAESRKRNTTAKVLALGRQDVPKIALNTTLRKSVRIHELKSQERVFNRICLNTAAILKIPLDQARQKLVTGSLPIGILRQAFAVLATLGGTGHTSLLIKKITNEFQRTQAGLPEARARTEVSTSLVDTGDALETSDITHRLHLDVLCPEVARDVNLVYMGRTIQDISSRADNSADANRQGTQVLAEPSFLLQLEWKYGKNRTTGEIIPSSLSSQPIETSHHCAVRWLLVLGMWLNVFEPDSDAALRKIIFDGEDVLPRGSRLRIRREWCSVPVILCDRSPLIEIVGTKPTFPHHINVIAMDAARGRRILQFLADILGWDSIQFYDYRRTFATVAKNNFPGNQLKLLMGHRREHSSTLASTYVADHCPIDQSAFAAGGRWMATALRSEDAQAAAGRSHGLAAPAVPSLVFNNAYVAKALEKVETRRNVVMADKADAEIDFINAQKWATAPRTGSSGILIPSDPGAGGSVHPPSLMPSLPASASSSSSLPSSTSSSEPLLSAIDPELRDAAVSSSSSQLLADSTMSSAASSNSSARTSTANLAGSEWVAQLACAGQNPVASMTHAEFLSFVGGHLAAAETEKQGLCPSCVERAPTDDIEQVLAGLGWKETLKASNRQGLACQHLQSGDLMKEALLLYHRNRQVPFMAMSLQQLKKICTHVTTSADWTVGTKVNLDSTDHWDLIQWLTSFYGSACAPNVNADYKWTANQTTSRYEAIRAALRAGVEVSDLLDARPTIKSSVAKKLNERIADAISKPSWLPTSIPPISTQSLGDLSEPTGEITGITPLSLRCHSLDAQHQGLYGIGRLGLLYSGTAFRSRSDQFVHITEHAELLNRGLKFCFLCSSWFTVKEDSDHVQRCRELHFSKRSRPLTFDDFKLFYRLPNATCICEVTSYIPVDAEGKLEKLKDRFQSHIYLLTAKSVPNPGPNGPKRSKLRLIRSESQTCVVPYCNHSTQGLTSMLVHLAQYHQLPVLQRSGEYVYDGFQADEEVHEYASKQGADSLLRLGSSHSSLID</sequence>
<feature type="region of interest" description="Disordered" evidence="1">
    <location>
        <begin position="466"/>
        <end position="512"/>
    </location>
</feature>
<protein>
    <submittedName>
        <fullName evidence="2">Uncharacterized protein</fullName>
    </submittedName>
</protein>
<feature type="compositionally biased region" description="Low complexity" evidence="1">
    <location>
        <begin position="485"/>
        <end position="512"/>
    </location>
</feature>
<evidence type="ECO:0000313" key="2">
    <source>
        <dbReference type="EMBL" id="CDS82006.1"/>
    </source>
</evidence>
<proteinExistence type="predicted"/>
<name>A0A127Z5Q8_9BASI</name>
<accession>A0A127Z5Q8</accession>
<gene>
    <name evidence="2" type="ORF">SPSC_00188</name>
</gene>
<dbReference type="OrthoDB" id="10589126at2759"/>
<feature type="region of interest" description="Disordered" evidence="1">
    <location>
        <begin position="1"/>
        <end position="24"/>
    </location>
</feature>
<evidence type="ECO:0000256" key="1">
    <source>
        <dbReference type="SAM" id="MobiDB-lite"/>
    </source>
</evidence>
<reference evidence="2" key="1">
    <citation type="submission" date="2014-06" db="EMBL/GenBank/DDBJ databases">
        <authorList>
            <person name="Ju J."/>
            <person name="Zhang J."/>
        </authorList>
    </citation>
    <scope>NUCLEOTIDE SEQUENCE</scope>
    <source>
        <strain evidence="2">SscI8</strain>
    </source>
</reference>